<dbReference type="Proteomes" id="UP001186944">
    <property type="component" value="Unassembled WGS sequence"/>
</dbReference>
<evidence type="ECO:0000256" key="2">
    <source>
        <dbReference type="ARBA" id="ARBA00007865"/>
    </source>
</evidence>
<dbReference type="Gene3D" id="6.10.250.780">
    <property type="match status" value="1"/>
</dbReference>
<dbReference type="PANTHER" id="PTHR11920">
    <property type="entry name" value="GUANYLYL CYCLASE"/>
    <property type="match status" value="1"/>
</dbReference>
<keyword evidence="6" id="KW-0547">Nucleotide-binding</keyword>
<evidence type="ECO:0000256" key="8">
    <source>
        <dbReference type="ARBA" id="ARBA00023136"/>
    </source>
</evidence>
<dbReference type="Pfam" id="PF08376">
    <property type="entry name" value="NIT"/>
    <property type="match status" value="1"/>
</dbReference>
<dbReference type="GO" id="GO:0001653">
    <property type="term" value="F:peptide receptor activity"/>
    <property type="evidence" value="ECO:0007669"/>
    <property type="project" value="TreeGrafter"/>
</dbReference>
<evidence type="ECO:0000256" key="3">
    <source>
        <dbReference type="ARBA" id="ARBA00012202"/>
    </source>
</evidence>
<comment type="caution">
    <text evidence="14">The sequence shown here is derived from an EMBL/GenBank/DDBJ whole genome shotgun (WGS) entry which is preliminary data.</text>
</comment>
<evidence type="ECO:0000259" key="13">
    <source>
        <dbReference type="PROSITE" id="PS50125"/>
    </source>
</evidence>
<dbReference type="Gene3D" id="3.50.30.50">
    <property type="entry name" value="Putative cyclase"/>
    <property type="match status" value="1"/>
</dbReference>
<evidence type="ECO:0000256" key="4">
    <source>
        <dbReference type="ARBA" id="ARBA00022692"/>
    </source>
</evidence>
<sequence length="893" mass="101420">MMTELKTKTWLKRGRVEPEGTGKRQPSLANSMESLTQSQLNLAIMDMLNLGQNWNRCEEVCRGNPITDAGKRQQMVKMLAVVLIPVIVLTGMTANTFIVSLESYIVSSKISRILYFSIELGILLGNIQRERDMSALYVSNIELETKDLLLQRYPDTDIAIQNLSSWPTSASIVRDEFQTREKFLSYLNRHRYQLDSYNRTIKEELQFYSDNIEVFIQWLYEAIVETQSGSVWKSLVAYQEIIVASEFFGRERGLGVSFYAVGRFNTRDEYLLFVESQDIANITFQSSRLYSELAYDMYEAQLMRNANIIEPMQKMRNEIRSNKSSSSRGSVERAKWWFNNMTVYMNALRATQRQLATKIDQLLSESSNEDLRNVITICIVFGVILIICPLIVFAVYSLTSEIQTYSISIANRTKALNKEKKRTDTLLYQMLPKSVAERLKQNEVVDAEQFSEATIFFSDIVGFTQISSQSSPLQVVDMLNSLYLCFDQRIEMYDVYKVETIGDAYMVVSGVPRQNGKRHAAEIATMGLDLMEHINRLEIPHLPGTKFRLRTGCHSGPVVAGVVGSKMPRYCLFGETVSVASKMESLGKANRIHISETTYDLLSGLGGFVMEERKDNFMKNDRDLLNVFRGSVRTYWLLRREGFQSEFSESSRSSTPDSMSEVNERNASKGKINHEDENKFEVNYFGTAEHGGTHLDAPAHFFRGRARASNIPMEKLGGPGVIINVEEKARENPDYQVAIEDIQQWEEKYGRIPDGAVVIMNSGWHKKYPNKKEVFNTLAFDDPGTFHYPGWHEKATEWLAANRNVNIVGVDTPSTDFGQTKSFPSHVTLAKNNICGLEFVANLDEIPEQGTMIFAAVIKLKDGSGGPARVFAVIGDILTSINRNIYSKLKEDL</sequence>
<dbReference type="EMBL" id="VSWD01000004">
    <property type="protein sequence ID" value="KAK3104445.1"/>
    <property type="molecule type" value="Genomic_DNA"/>
</dbReference>
<dbReference type="InterPro" id="IPR037175">
    <property type="entry name" value="KFase_sf"/>
</dbReference>
<feature type="transmembrane region" description="Helical" evidence="12">
    <location>
        <begin position="110"/>
        <end position="127"/>
    </location>
</feature>
<evidence type="ECO:0000313" key="14">
    <source>
        <dbReference type="EMBL" id="KAK3104445.1"/>
    </source>
</evidence>
<dbReference type="InterPro" id="IPR011645">
    <property type="entry name" value="HNOB_dom_associated"/>
</dbReference>
<keyword evidence="15" id="KW-1185">Reference proteome</keyword>
<dbReference type="GO" id="GO:0004383">
    <property type="term" value="F:guanylate cyclase activity"/>
    <property type="evidence" value="ECO:0007669"/>
    <property type="project" value="UniProtKB-EC"/>
</dbReference>
<dbReference type="FunFam" id="3.30.70.1230:FF:000015">
    <property type="entry name" value="Guanylate cyclase"/>
    <property type="match status" value="1"/>
</dbReference>
<dbReference type="Pfam" id="PF00211">
    <property type="entry name" value="Guanylate_cyc"/>
    <property type="match status" value="1"/>
</dbReference>
<dbReference type="EC" id="4.6.1.2" evidence="3"/>
<dbReference type="GO" id="GO:0005886">
    <property type="term" value="C:plasma membrane"/>
    <property type="evidence" value="ECO:0007669"/>
    <property type="project" value="TreeGrafter"/>
</dbReference>
<dbReference type="InterPro" id="IPR001054">
    <property type="entry name" value="A/G_cyclase"/>
</dbReference>
<feature type="transmembrane region" description="Helical" evidence="12">
    <location>
        <begin position="78"/>
        <end position="98"/>
    </location>
</feature>
<dbReference type="SUPFAM" id="SSF102198">
    <property type="entry name" value="Putative cyclase"/>
    <property type="match status" value="1"/>
</dbReference>
<proteinExistence type="inferred from homology"/>
<dbReference type="PANTHER" id="PTHR11920:SF501">
    <property type="entry name" value="GUANYLATE CYCLASE 32E"/>
    <property type="match status" value="1"/>
</dbReference>
<evidence type="ECO:0000256" key="10">
    <source>
        <dbReference type="ARBA" id="ARBA00023293"/>
    </source>
</evidence>
<accession>A0AA88YG40</accession>
<keyword evidence="4 12" id="KW-0812">Transmembrane</keyword>
<gene>
    <name evidence="14" type="ORF">FSP39_002155</name>
</gene>
<organism evidence="14 15">
    <name type="scientific">Pinctada imbricata</name>
    <name type="common">Atlantic pearl-oyster</name>
    <name type="synonym">Pinctada martensii</name>
    <dbReference type="NCBI Taxonomy" id="66713"/>
    <lineage>
        <taxon>Eukaryota</taxon>
        <taxon>Metazoa</taxon>
        <taxon>Spiralia</taxon>
        <taxon>Lophotrochozoa</taxon>
        <taxon>Mollusca</taxon>
        <taxon>Bivalvia</taxon>
        <taxon>Autobranchia</taxon>
        <taxon>Pteriomorphia</taxon>
        <taxon>Pterioida</taxon>
        <taxon>Pterioidea</taxon>
        <taxon>Pteriidae</taxon>
        <taxon>Pinctada</taxon>
    </lineage>
</organism>
<dbReference type="GO" id="GO:0004016">
    <property type="term" value="F:adenylate cyclase activity"/>
    <property type="evidence" value="ECO:0007669"/>
    <property type="project" value="TreeGrafter"/>
</dbReference>
<dbReference type="InterPro" id="IPR007325">
    <property type="entry name" value="KFase/CYL"/>
</dbReference>
<evidence type="ECO:0000256" key="5">
    <source>
        <dbReference type="ARBA" id="ARBA00022729"/>
    </source>
</evidence>
<dbReference type="Pfam" id="PF07701">
    <property type="entry name" value="HNOBA"/>
    <property type="match status" value="1"/>
</dbReference>
<feature type="region of interest" description="Disordered" evidence="11">
    <location>
        <begin position="647"/>
        <end position="673"/>
    </location>
</feature>
<dbReference type="GO" id="GO:0019441">
    <property type="term" value="P:L-tryptophan catabolic process to kynurenine"/>
    <property type="evidence" value="ECO:0007669"/>
    <property type="project" value="InterPro"/>
</dbReference>
<dbReference type="InterPro" id="IPR029787">
    <property type="entry name" value="Nucleotide_cyclase"/>
</dbReference>
<evidence type="ECO:0000256" key="6">
    <source>
        <dbReference type="ARBA" id="ARBA00022741"/>
    </source>
</evidence>
<dbReference type="SUPFAM" id="SSF55073">
    <property type="entry name" value="Nucleotide cyclase"/>
    <property type="match status" value="1"/>
</dbReference>
<name>A0AA88YG40_PINIB</name>
<dbReference type="GO" id="GO:0004061">
    <property type="term" value="F:arylformamidase activity"/>
    <property type="evidence" value="ECO:0007669"/>
    <property type="project" value="InterPro"/>
</dbReference>
<dbReference type="Pfam" id="PF04199">
    <property type="entry name" value="Cyclase"/>
    <property type="match status" value="1"/>
</dbReference>
<dbReference type="PROSITE" id="PS50125">
    <property type="entry name" value="GUANYLATE_CYCLASE_2"/>
    <property type="match status" value="1"/>
</dbReference>
<evidence type="ECO:0000256" key="9">
    <source>
        <dbReference type="ARBA" id="ARBA00023239"/>
    </source>
</evidence>
<keyword evidence="10" id="KW-0141">cGMP biosynthesis</keyword>
<evidence type="ECO:0000313" key="15">
    <source>
        <dbReference type="Proteomes" id="UP001186944"/>
    </source>
</evidence>
<keyword evidence="7 12" id="KW-1133">Transmembrane helix</keyword>
<feature type="domain" description="Guanylate cyclase" evidence="13">
    <location>
        <begin position="454"/>
        <end position="584"/>
    </location>
</feature>
<keyword evidence="8 12" id="KW-0472">Membrane</keyword>
<feature type="compositionally biased region" description="Basic and acidic residues" evidence="11">
    <location>
        <begin position="662"/>
        <end position="673"/>
    </location>
</feature>
<reference evidence="14" key="1">
    <citation type="submission" date="2019-08" db="EMBL/GenBank/DDBJ databases">
        <title>The improved chromosome-level genome for the pearl oyster Pinctada fucata martensii using PacBio sequencing and Hi-C.</title>
        <authorList>
            <person name="Zheng Z."/>
        </authorList>
    </citation>
    <scope>NUCLEOTIDE SEQUENCE</scope>
    <source>
        <strain evidence="14">ZZ-2019</strain>
        <tissue evidence="14">Adductor muscle</tissue>
    </source>
</reference>
<evidence type="ECO:0000256" key="12">
    <source>
        <dbReference type="SAM" id="Phobius"/>
    </source>
</evidence>
<keyword evidence="5" id="KW-0732">Signal</keyword>
<comment type="similarity">
    <text evidence="2">Belongs to the Cyclase 1 superfamily.</text>
</comment>
<feature type="compositionally biased region" description="Low complexity" evidence="11">
    <location>
        <begin position="647"/>
        <end position="661"/>
    </location>
</feature>
<dbReference type="GO" id="GO:0007168">
    <property type="term" value="P:receptor guanylyl cyclase signaling pathway"/>
    <property type="evidence" value="ECO:0007669"/>
    <property type="project" value="TreeGrafter"/>
</dbReference>
<evidence type="ECO:0000256" key="7">
    <source>
        <dbReference type="ARBA" id="ARBA00022989"/>
    </source>
</evidence>
<feature type="region of interest" description="Disordered" evidence="11">
    <location>
        <begin position="1"/>
        <end position="30"/>
    </location>
</feature>
<dbReference type="InterPro" id="IPR013587">
    <property type="entry name" value="Nitrate/nitrite_sensing"/>
</dbReference>
<dbReference type="GO" id="GO:0035556">
    <property type="term" value="P:intracellular signal transduction"/>
    <property type="evidence" value="ECO:0007669"/>
    <property type="project" value="InterPro"/>
</dbReference>
<evidence type="ECO:0000256" key="11">
    <source>
        <dbReference type="SAM" id="MobiDB-lite"/>
    </source>
</evidence>
<dbReference type="Gene3D" id="3.30.70.1230">
    <property type="entry name" value="Nucleotide cyclase"/>
    <property type="match status" value="1"/>
</dbReference>
<keyword evidence="9" id="KW-0456">Lyase</keyword>
<dbReference type="GO" id="GO:0000166">
    <property type="term" value="F:nucleotide binding"/>
    <property type="evidence" value="ECO:0007669"/>
    <property type="project" value="UniProtKB-KW"/>
</dbReference>
<dbReference type="InterPro" id="IPR050401">
    <property type="entry name" value="Cyclic_nucleotide_synthase"/>
</dbReference>
<comment type="subcellular location">
    <subcellularLocation>
        <location evidence="1">Membrane</location>
        <topology evidence="1">Single-pass type I membrane protein</topology>
    </subcellularLocation>
</comment>
<dbReference type="SMART" id="SM00044">
    <property type="entry name" value="CYCc"/>
    <property type="match status" value="1"/>
</dbReference>
<feature type="transmembrane region" description="Helical" evidence="12">
    <location>
        <begin position="374"/>
        <end position="398"/>
    </location>
</feature>
<dbReference type="CDD" id="cd07302">
    <property type="entry name" value="CHD"/>
    <property type="match status" value="1"/>
</dbReference>
<protein>
    <recommendedName>
        <fullName evidence="3">guanylate cyclase</fullName>
        <ecNumber evidence="3">4.6.1.2</ecNumber>
    </recommendedName>
</protein>
<evidence type="ECO:0000256" key="1">
    <source>
        <dbReference type="ARBA" id="ARBA00004479"/>
    </source>
</evidence>
<dbReference type="AlphaFoldDB" id="A0AA88YG40"/>